<name>A0ABY1Q1Q9_9BURK</name>
<evidence type="ECO:0000256" key="1">
    <source>
        <dbReference type="SAM" id="MobiDB-lite"/>
    </source>
</evidence>
<evidence type="ECO:0000313" key="3">
    <source>
        <dbReference type="EMBL" id="SMP54391.1"/>
    </source>
</evidence>
<sequence length="483" mass="54943">MRARTRRQIHLLIDQDIGQLVLKHGLNKESSLDDRSQRFPSEFGAHQYVVMLLHVAAEIEHMLMVQYLYAAYSLGGDQVPERYRRKVASWQSTILGIAKEEMAHLMTVQNVLRCIGGPLNFDREDYPSYSELYPFPFLLEPLTRTSLAKYVYAEAPDPDSWSGQEADEIREIIQDGDGTPYLNRVGKVYKEIIDIIQDEHALEDKYFRDTTHSFQSNWDEWGRGYANGERRNPEAQDPEGSPSLILRPVSSRSDAVSALNAIAVQGEANSVNASEAKSHFARFLNIYRDFPDRKDWIPTRNVVINPSVSPVDLRNSDTNQLPTSTITHPISKLWGNLFNIRYRILLSSLAHSYDYRNDTSMSSSVSPRGLLIHTTFGEMYNIRSISGILIQSPVSTDNDQEMAGPPFQMPYTLTLPHDPVDRWALYLDLFSASIDISFRLKKVVDARHRSFLDVLISTDQKALTKIEALINSLITVSRTTDLT</sequence>
<dbReference type="InterPro" id="IPR012347">
    <property type="entry name" value="Ferritin-like"/>
</dbReference>
<proteinExistence type="predicted"/>
<reference evidence="3 4" key="1">
    <citation type="submission" date="2017-05" db="EMBL/GenBank/DDBJ databases">
        <authorList>
            <person name="Varghese N."/>
            <person name="Submissions S."/>
        </authorList>
    </citation>
    <scope>NUCLEOTIDE SEQUENCE [LARGE SCALE GENOMIC DNA]</scope>
    <source>
        <strain evidence="3 4">DSM 26001</strain>
    </source>
</reference>
<evidence type="ECO:0000313" key="4">
    <source>
        <dbReference type="Proteomes" id="UP001158049"/>
    </source>
</evidence>
<dbReference type="InterPro" id="IPR026820">
    <property type="entry name" value="VioB/RebD_dom"/>
</dbReference>
<feature type="domain" description="Iminophenyl-pyruvate dimer synthase" evidence="2">
    <location>
        <begin position="53"/>
        <end position="287"/>
    </location>
</feature>
<evidence type="ECO:0000259" key="2">
    <source>
        <dbReference type="Pfam" id="PF12902"/>
    </source>
</evidence>
<dbReference type="Gene3D" id="1.20.1260.10">
    <property type="match status" value="1"/>
</dbReference>
<organism evidence="3 4">
    <name type="scientific">Noviherbaspirillum suwonense</name>
    <dbReference type="NCBI Taxonomy" id="1224511"/>
    <lineage>
        <taxon>Bacteria</taxon>
        <taxon>Pseudomonadati</taxon>
        <taxon>Pseudomonadota</taxon>
        <taxon>Betaproteobacteria</taxon>
        <taxon>Burkholderiales</taxon>
        <taxon>Oxalobacteraceae</taxon>
        <taxon>Noviherbaspirillum</taxon>
    </lineage>
</organism>
<dbReference type="RefSeq" id="WP_283441583.1">
    <property type="nucleotide sequence ID" value="NZ_FXUL01000004.1"/>
</dbReference>
<keyword evidence="4" id="KW-1185">Reference proteome</keyword>
<feature type="region of interest" description="Disordered" evidence="1">
    <location>
        <begin position="225"/>
        <end position="244"/>
    </location>
</feature>
<dbReference type="EMBL" id="FXUL01000004">
    <property type="protein sequence ID" value="SMP54391.1"/>
    <property type="molecule type" value="Genomic_DNA"/>
</dbReference>
<comment type="caution">
    <text evidence="3">The sequence shown here is derived from an EMBL/GenBank/DDBJ whole genome shotgun (WGS) entry which is preliminary data.</text>
</comment>
<protein>
    <submittedName>
        <fullName evidence="3">Ferritin-like</fullName>
    </submittedName>
</protein>
<dbReference type="Pfam" id="PF12902">
    <property type="entry name" value="Ferritin-like"/>
    <property type="match status" value="1"/>
</dbReference>
<accession>A0ABY1Q1Q9</accession>
<dbReference type="Proteomes" id="UP001158049">
    <property type="component" value="Unassembled WGS sequence"/>
</dbReference>
<gene>
    <name evidence="3" type="ORF">SAMN06295970_1048</name>
</gene>